<dbReference type="PANTHER" id="PTHR43066">
    <property type="entry name" value="RHOMBOID-RELATED PROTEIN"/>
    <property type="match status" value="1"/>
</dbReference>
<feature type="transmembrane region" description="Helical" evidence="6">
    <location>
        <begin position="95"/>
        <end position="111"/>
    </location>
</feature>
<feature type="transmembrane region" description="Helical" evidence="6">
    <location>
        <begin position="118"/>
        <end position="136"/>
    </location>
</feature>
<evidence type="ECO:0000256" key="1">
    <source>
        <dbReference type="ARBA" id="ARBA00004141"/>
    </source>
</evidence>
<name>A0ABV5WYL6_9MICO</name>
<dbReference type="Proteomes" id="UP001589707">
    <property type="component" value="Unassembled WGS sequence"/>
</dbReference>
<dbReference type="GO" id="GO:0006508">
    <property type="term" value="P:proteolysis"/>
    <property type="evidence" value="ECO:0007669"/>
    <property type="project" value="UniProtKB-KW"/>
</dbReference>
<evidence type="ECO:0000256" key="5">
    <source>
        <dbReference type="SAM" id="MobiDB-lite"/>
    </source>
</evidence>
<evidence type="ECO:0000256" key="2">
    <source>
        <dbReference type="ARBA" id="ARBA00022692"/>
    </source>
</evidence>
<evidence type="ECO:0000256" key="3">
    <source>
        <dbReference type="ARBA" id="ARBA00022989"/>
    </source>
</evidence>
<keyword evidence="3 6" id="KW-1133">Transmembrane helix</keyword>
<dbReference type="EMBL" id="JBHMAU010000022">
    <property type="protein sequence ID" value="MFB9775271.1"/>
    <property type="molecule type" value="Genomic_DNA"/>
</dbReference>
<feature type="transmembrane region" description="Helical" evidence="6">
    <location>
        <begin position="199"/>
        <end position="218"/>
    </location>
</feature>
<keyword evidence="2 6" id="KW-0812">Transmembrane</keyword>
<proteinExistence type="predicted"/>
<protein>
    <submittedName>
        <fullName evidence="8">Rhomboid family intramembrane serine protease</fullName>
        <ecNumber evidence="8">3.4.21.-</ecNumber>
    </submittedName>
</protein>
<sequence length="240" mass="25133">MSYDNFGLPGDRTSASPTGRRGTGPAGAGSGLSALSATVGSRVLQPALLLALMWVIAFADFILPGSFNGLGVRSWNLTGLLGVAFAPLLHSGWPHLVANTIPFFVLGVLVSAEGIRRFWFVTITAALVSGLGAWVVNTPGTLTVGASGLVFGYFGYLIMRAVFTDSIMRRLMFGVIGLLVIFLYGGSMLLGVLPLYPGISWQGHLFGAIGGGLAAWIAGQPSWQRLSGETTAPRRTGGLY</sequence>
<dbReference type="RefSeq" id="WP_376838253.1">
    <property type="nucleotide sequence ID" value="NZ_JBHMAU010000022.1"/>
</dbReference>
<gene>
    <name evidence="8" type="ORF">ACFFN1_02410</name>
</gene>
<evidence type="ECO:0000259" key="7">
    <source>
        <dbReference type="Pfam" id="PF01694"/>
    </source>
</evidence>
<accession>A0ABV5WYL6</accession>
<reference evidence="8 9" key="1">
    <citation type="submission" date="2024-09" db="EMBL/GenBank/DDBJ databases">
        <authorList>
            <person name="Sun Q."/>
            <person name="Mori K."/>
        </authorList>
    </citation>
    <scope>NUCLEOTIDE SEQUENCE [LARGE SCALE GENOMIC DNA]</scope>
    <source>
        <strain evidence="8 9">JCM 11683</strain>
    </source>
</reference>
<feature type="transmembrane region" description="Helical" evidence="6">
    <location>
        <begin position="142"/>
        <end position="159"/>
    </location>
</feature>
<feature type="domain" description="Peptidase S54 rhomboid" evidence="7">
    <location>
        <begin position="83"/>
        <end position="219"/>
    </location>
</feature>
<evidence type="ECO:0000313" key="9">
    <source>
        <dbReference type="Proteomes" id="UP001589707"/>
    </source>
</evidence>
<keyword evidence="4 6" id="KW-0472">Membrane</keyword>
<dbReference type="InterPro" id="IPR022764">
    <property type="entry name" value="Peptidase_S54_rhomboid_dom"/>
</dbReference>
<dbReference type="Pfam" id="PF01694">
    <property type="entry name" value="Rhomboid"/>
    <property type="match status" value="1"/>
</dbReference>
<dbReference type="EC" id="3.4.21.-" evidence="8"/>
<feature type="transmembrane region" description="Helical" evidence="6">
    <location>
        <begin position="43"/>
        <end position="63"/>
    </location>
</feature>
<dbReference type="GO" id="GO:0008233">
    <property type="term" value="F:peptidase activity"/>
    <property type="evidence" value="ECO:0007669"/>
    <property type="project" value="UniProtKB-KW"/>
</dbReference>
<evidence type="ECO:0000313" key="8">
    <source>
        <dbReference type="EMBL" id="MFB9775271.1"/>
    </source>
</evidence>
<keyword evidence="8" id="KW-0645">Protease</keyword>
<feature type="region of interest" description="Disordered" evidence="5">
    <location>
        <begin position="1"/>
        <end position="27"/>
    </location>
</feature>
<comment type="caution">
    <text evidence="8">The sequence shown here is derived from an EMBL/GenBank/DDBJ whole genome shotgun (WGS) entry which is preliminary data.</text>
</comment>
<comment type="subcellular location">
    <subcellularLocation>
        <location evidence="1">Membrane</location>
        <topology evidence="1">Multi-pass membrane protein</topology>
    </subcellularLocation>
</comment>
<keyword evidence="8" id="KW-0378">Hydrolase</keyword>
<dbReference type="SUPFAM" id="SSF144091">
    <property type="entry name" value="Rhomboid-like"/>
    <property type="match status" value="1"/>
</dbReference>
<feature type="transmembrane region" description="Helical" evidence="6">
    <location>
        <begin position="171"/>
        <end position="193"/>
    </location>
</feature>
<dbReference type="Gene3D" id="1.20.1540.10">
    <property type="entry name" value="Rhomboid-like"/>
    <property type="match status" value="1"/>
</dbReference>
<keyword evidence="9" id="KW-1185">Reference proteome</keyword>
<organism evidence="8 9">
    <name type="scientific">Brevibacterium otitidis</name>
    <dbReference type="NCBI Taxonomy" id="53364"/>
    <lineage>
        <taxon>Bacteria</taxon>
        <taxon>Bacillati</taxon>
        <taxon>Actinomycetota</taxon>
        <taxon>Actinomycetes</taxon>
        <taxon>Micrococcales</taxon>
        <taxon>Brevibacteriaceae</taxon>
        <taxon>Brevibacterium</taxon>
    </lineage>
</organism>
<evidence type="ECO:0000256" key="4">
    <source>
        <dbReference type="ARBA" id="ARBA00023136"/>
    </source>
</evidence>
<dbReference type="InterPro" id="IPR035952">
    <property type="entry name" value="Rhomboid-like_sf"/>
</dbReference>
<evidence type="ECO:0000256" key="6">
    <source>
        <dbReference type="SAM" id="Phobius"/>
    </source>
</evidence>